<evidence type="ECO:0000256" key="3">
    <source>
        <dbReference type="ARBA" id="ARBA00023157"/>
    </source>
</evidence>
<evidence type="ECO:0000313" key="8">
    <source>
        <dbReference type="Proteomes" id="UP001265746"/>
    </source>
</evidence>
<sequence>MSGYGPGGGQMYTKPVPPQRGSFPLDHDGECKHVMTKYLACIKKVKGVNENHCRELAKAYLSCRMDRDLMAKDDFKNLGFRNAAEDSGPSKSAAGSDAQGKGA</sequence>
<evidence type="ECO:0000256" key="4">
    <source>
        <dbReference type="ARBA" id="ARBA00037279"/>
    </source>
</evidence>
<accession>A0AAD9SNW5</accession>
<evidence type="ECO:0000256" key="6">
    <source>
        <dbReference type="SAM" id="MobiDB-lite"/>
    </source>
</evidence>
<name>A0AAD9SNW5_PHOAM</name>
<gene>
    <name evidence="7" type="ORF">N8I77_004660</name>
</gene>
<keyword evidence="3" id="KW-1015">Disulfide bond</keyword>
<evidence type="ECO:0000256" key="2">
    <source>
        <dbReference type="ARBA" id="ARBA00022490"/>
    </source>
</evidence>
<dbReference type="AlphaFoldDB" id="A0AAD9SNW5"/>
<feature type="region of interest" description="Disordered" evidence="6">
    <location>
        <begin position="1"/>
        <end position="24"/>
    </location>
</feature>
<protein>
    <recommendedName>
        <fullName evidence="9">Cytochrome c oxidase assembly protein COX19</fullName>
    </recommendedName>
</protein>
<evidence type="ECO:0000256" key="1">
    <source>
        <dbReference type="ARBA" id="ARBA00004496"/>
    </source>
</evidence>
<evidence type="ECO:0000313" key="7">
    <source>
        <dbReference type="EMBL" id="KAK2611307.1"/>
    </source>
</evidence>
<comment type="function">
    <text evidence="4">Required for the assembly of mitochondrial cytochrome c oxidase.</text>
</comment>
<evidence type="ECO:0000256" key="5">
    <source>
        <dbReference type="ARBA" id="ARBA00038223"/>
    </source>
</evidence>
<keyword evidence="8" id="KW-1185">Reference proteome</keyword>
<keyword evidence="2" id="KW-0963">Cytoplasm</keyword>
<dbReference type="PROSITE" id="PS51808">
    <property type="entry name" value="CHCH"/>
    <property type="match status" value="1"/>
</dbReference>
<dbReference type="PANTHER" id="PTHR21107:SF2">
    <property type="entry name" value="CYTOCHROME C OXIDASE ASSEMBLY PROTEIN COX19"/>
    <property type="match status" value="1"/>
</dbReference>
<comment type="caution">
    <text evidence="7">The sequence shown here is derived from an EMBL/GenBank/DDBJ whole genome shotgun (WGS) entry which is preliminary data.</text>
</comment>
<comment type="similarity">
    <text evidence="5">Belongs to the COX19 family.</text>
</comment>
<dbReference type="PANTHER" id="PTHR21107">
    <property type="entry name" value="CYTOCHROME C OXIDASE ASSEMBLY PROTEIN COX19"/>
    <property type="match status" value="1"/>
</dbReference>
<evidence type="ECO:0008006" key="9">
    <source>
        <dbReference type="Google" id="ProtNLM"/>
    </source>
</evidence>
<organism evidence="7 8">
    <name type="scientific">Phomopsis amygdali</name>
    <name type="common">Fusicoccum amygdali</name>
    <dbReference type="NCBI Taxonomy" id="1214568"/>
    <lineage>
        <taxon>Eukaryota</taxon>
        <taxon>Fungi</taxon>
        <taxon>Dikarya</taxon>
        <taxon>Ascomycota</taxon>
        <taxon>Pezizomycotina</taxon>
        <taxon>Sordariomycetes</taxon>
        <taxon>Sordariomycetidae</taxon>
        <taxon>Diaporthales</taxon>
        <taxon>Diaporthaceae</taxon>
        <taxon>Diaporthe</taxon>
    </lineage>
</organism>
<reference evidence="7" key="1">
    <citation type="submission" date="2023-06" db="EMBL/GenBank/DDBJ databases">
        <authorList>
            <person name="Noh H."/>
        </authorList>
    </citation>
    <scope>NUCLEOTIDE SEQUENCE</scope>
    <source>
        <strain evidence="7">DUCC20226</strain>
    </source>
</reference>
<dbReference type="Proteomes" id="UP001265746">
    <property type="component" value="Unassembled WGS sequence"/>
</dbReference>
<comment type="subcellular location">
    <subcellularLocation>
        <location evidence="1">Cytoplasm</location>
    </subcellularLocation>
</comment>
<dbReference type="EMBL" id="JAUJFL010000002">
    <property type="protein sequence ID" value="KAK2611307.1"/>
    <property type="molecule type" value="Genomic_DNA"/>
</dbReference>
<feature type="compositionally biased region" description="Gly residues" evidence="6">
    <location>
        <begin position="1"/>
        <end position="10"/>
    </location>
</feature>
<dbReference type="InterPro" id="IPR051383">
    <property type="entry name" value="COX19"/>
</dbReference>
<dbReference type="GO" id="GO:0033617">
    <property type="term" value="P:mitochondrial respiratory chain complex IV assembly"/>
    <property type="evidence" value="ECO:0007669"/>
    <property type="project" value="TreeGrafter"/>
</dbReference>
<dbReference type="GO" id="GO:0005758">
    <property type="term" value="C:mitochondrial intermembrane space"/>
    <property type="evidence" value="ECO:0007669"/>
    <property type="project" value="TreeGrafter"/>
</dbReference>
<proteinExistence type="inferred from homology"/>
<feature type="region of interest" description="Disordered" evidence="6">
    <location>
        <begin position="80"/>
        <end position="103"/>
    </location>
</feature>